<name>A0A318HQ33_9BACT</name>
<protein>
    <submittedName>
        <fullName evidence="2">Uncharacterized protein</fullName>
    </submittedName>
</protein>
<dbReference type="AlphaFoldDB" id="A0A318HQ33"/>
<evidence type="ECO:0000256" key="1">
    <source>
        <dbReference type="SAM" id="SignalP"/>
    </source>
</evidence>
<feature type="signal peptide" evidence="1">
    <location>
        <begin position="1"/>
        <end position="19"/>
    </location>
</feature>
<organism evidence="2 3">
    <name type="scientific">Hoylesella shahii DSM 15611 = JCM 12083</name>
    <dbReference type="NCBI Taxonomy" id="1122991"/>
    <lineage>
        <taxon>Bacteria</taxon>
        <taxon>Pseudomonadati</taxon>
        <taxon>Bacteroidota</taxon>
        <taxon>Bacteroidia</taxon>
        <taxon>Bacteroidales</taxon>
        <taxon>Prevotellaceae</taxon>
        <taxon>Hoylesella</taxon>
    </lineage>
</organism>
<evidence type="ECO:0000313" key="2">
    <source>
        <dbReference type="EMBL" id="PXX17758.1"/>
    </source>
</evidence>
<accession>A0A318HQ33</accession>
<sequence>MFLCCFLTSCIFLSVSCLSLQLDIACYTCTTKTATLLNNKTKSVKALMTEIWVNATDARI</sequence>
<dbReference type="EMBL" id="QJJX01000052">
    <property type="protein sequence ID" value="PXX17758.1"/>
    <property type="molecule type" value="Genomic_DNA"/>
</dbReference>
<dbReference type="Proteomes" id="UP000248314">
    <property type="component" value="Unassembled WGS sequence"/>
</dbReference>
<gene>
    <name evidence="2" type="ORF">EJ73_02645</name>
</gene>
<keyword evidence="1" id="KW-0732">Signal</keyword>
<feature type="chain" id="PRO_5016245738" evidence="1">
    <location>
        <begin position="20"/>
        <end position="60"/>
    </location>
</feature>
<reference evidence="2 3" key="1">
    <citation type="submission" date="2018-05" db="EMBL/GenBank/DDBJ databases">
        <title>Genomic Encyclopedia of Type Strains, Phase I: the one thousand microbial genomes (KMG-I) project.</title>
        <authorList>
            <person name="Kyrpides N."/>
        </authorList>
    </citation>
    <scope>NUCLEOTIDE SEQUENCE [LARGE SCALE GENOMIC DNA]</scope>
    <source>
        <strain evidence="2 3">DSM 15611</strain>
    </source>
</reference>
<comment type="caution">
    <text evidence="2">The sequence shown here is derived from an EMBL/GenBank/DDBJ whole genome shotgun (WGS) entry which is preliminary data.</text>
</comment>
<keyword evidence="3" id="KW-1185">Reference proteome</keyword>
<proteinExistence type="predicted"/>
<evidence type="ECO:0000313" key="3">
    <source>
        <dbReference type="Proteomes" id="UP000248314"/>
    </source>
</evidence>